<dbReference type="EMBL" id="JACEEZ010025674">
    <property type="protein sequence ID" value="KAG0698536.1"/>
    <property type="molecule type" value="Genomic_DNA"/>
</dbReference>
<evidence type="ECO:0000313" key="2">
    <source>
        <dbReference type="Proteomes" id="UP000770661"/>
    </source>
</evidence>
<organism evidence="1 2">
    <name type="scientific">Chionoecetes opilio</name>
    <name type="common">Atlantic snow crab</name>
    <name type="synonym">Cancer opilio</name>
    <dbReference type="NCBI Taxonomy" id="41210"/>
    <lineage>
        <taxon>Eukaryota</taxon>
        <taxon>Metazoa</taxon>
        <taxon>Ecdysozoa</taxon>
        <taxon>Arthropoda</taxon>
        <taxon>Crustacea</taxon>
        <taxon>Multicrustacea</taxon>
        <taxon>Malacostraca</taxon>
        <taxon>Eumalacostraca</taxon>
        <taxon>Eucarida</taxon>
        <taxon>Decapoda</taxon>
        <taxon>Pleocyemata</taxon>
        <taxon>Brachyura</taxon>
        <taxon>Eubrachyura</taxon>
        <taxon>Majoidea</taxon>
        <taxon>Majidae</taxon>
        <taxon>Chionoecetes</taxon>
    </lineage>
</organism>
<dbReference type="AlphaFoldDB" id="A0A8J8WMV9"/>
<sequence>MSSIDDKGENLYNRVLDAARRREDQVMLNRLLGVVNGDLVAVEARYHRDKSCVTNYTNERNIAALSPADNNTNIIIQQVIHEFKKAIIEDKQVIPFTKLRHRYIELEGSTMTKGFARNIKRLLQTAWAEVEVAFIPQPGRSDLVCSGTVSVGDAIKKAYLLNQTLADVEEDNLEDL</sequence>
<name>A0A8J8WMV9_CHIOP</name>
<evidence type="ECO:0000313" key="1">
    <source>
        <dbReference type="EMBL" id="KAG0698536.1"/>
    </source>
</evidence>
<keyword evidence="2" id="KW-1185">Reference proteome</keyword>
<accession>A0A8J8WMV9</accession>
<gene>
    <name evidence="1" type="ORF">GWK47_026028</name>
</gene>
<reference evidence="1" key="1">
    <citation type="submission" date="2020-07" db="EMBL/GenBank/DDBJ databases">
        <title>The High-quality genome of the commercially important snow crab, Chionoecetes opilio.</title>
        <authorList>
            <person name="Jeong J.-H."/>
            <person name="Ryu S."/>
        </authorList>
    </citation>
    <scope>NUCLEOTIDE SEQUENCE</scope>
    <source>
        <strain evidence="1">MADBK_172401_WGS</strain>
        <tissue evidence="1">Digestive gland</tissue>
    </source>
</reference>
<proteinExistence type="predicted"/>
<protein>
    <submittedName>
        <fullName evidence="1">Uncharacterized protein</fullName>
    </submittedName>
</protein>
<dbReference type="Proteomes" id="UP000770661">
    <property type="component" value="Unassembled WGS sequence"/>
</dbReference>
<comment type="caution">
    <text evidence="1">The sequence shown here is derived from an EMBL/GenBank/DDBJ whole genome shotgun (WGS) entry which is preliminary data.</text>
</comment>
<dbReference type="OrthoDB" id="8379443at2759"/>